<protein>
    <submittedName>
        <fullName evidence="1">Uncharacterized protein</fullName>
    </submittedName>
</protein>
<evidence type="ECO:0000313" key="1">
    <source>
        <dbReference type="EMBL" id="AKJ02802.1"/>
    </source>
</evidence>
<evidence type="ECO:0000313" key="4">
    <source>
        <dbReference type="Proteomes" id="UP000256345"/>
    </source>
</evidence>
<reference evidence="2 4" key="2">
    <citation type="submission" date="2018-08" db="EMBL/GenBank/DDBJ databases">
        <title>Genomic Encyclopedia of Archaeal and Bacterial Type Strains, Phase II (KMG-II): from individual species to whole genera.</title>
        <authorList>
            <person name="Goeker M."/>
        </authorList>
    </citation>
    <scope>NUCLEOTIDE SEQUENCE [LARGE SCALE GENOMIC DNA]</scope>
    <source>
        <strain evidence="2 4">DSM 2261</strain>
    </source>
</reference>
<dbReference type="Proteomes" id="UP000035579">
    <property type="component" value="Chromosome"/>
</dbReference>
<dbReference type="KEGG" id="age:AA314_04428"/>
<dbReference type="RefSeq" id="WP_047857040.1">
    <property type="nucleotide sequence ID" value="NZ_CP011509.1"/>
</dbReference>
<dbReference type="EMBL" id="CP011509">
    <property type="protein sequence ID" value="AKJ02802.1"/>
    <property type="molecule type" value="Genomic_DNA"/>
</dbReference>
<evidence type="ECO:0000313" key="2">
    <source>
        <dbReference type="EMBL" id="REG23346.1"/>
    </source>
</evidence>
<name>A0AAC8TEF5_9BACT</name>
<keyword evidence="4" id="KW-1185">Reference proteome</keyword>
<reference evidence="1 3" key="1">
    <citation type="submission" date="2015-05" db="EMBL/GenBank/DDBJ databases">
        <title>Genome assembly of Archangium gephyra DSM 2261.</title>
        <authorList>
            <person name="Sharma G."/>
            <person name="Subramanian S."/>
        </authorList>
    </citation>
    <scope>NUCLEOTIDE SEQUENCE [LARGE SCALE GENOMIC DNA]</scope>
    <source>
        <strain evidence="1 3">DSM 2261</strain>
    </source>
</reference>
<dbReference type="EMBL" id="QUMU01000017">
    <property type="protein sequence ID" value="REG23346.1"/>
    <property type="molecule type" value="Genomic_DNA"/>
</dbReference>
<proteinExistence type="predicted"/>
<dbReference type="AlphaFoldDB" id="A0AAC8TEF5"/>
<organism evidence="1 3">
    <name type="scientific">Archangium gephyra</name>
    <dbReference type="NCBI Taxonomy" id="48"/>
    <lineage>
        <taxon>Bacteria</taxon>
        <taxon>Pseudomonadati</taxon>
        <taxon>Myxococcota</taxon>
        <taxon>Myxococcia</taxon>
        <taxon>Myxococcales</taxon>
        <taxon>Cystobacterineae</taxon>
        <taxon>Archangiaceae</taxon>
        <taxon>Archangium</taxon>
    </lineage>
</organism>
<evidence type="ECO:0000313" key="3">
    <source>
        <dbReference type="Proteomes" id="UP000035579"/>
    </source>
</evidence>
<gene>
    <name evidence="1" type="ORF">AA314_04428</name>
    <name evidence="2" type="ORF">ATI61_117191</name>
</gene>
<dbReference type="Proteomes" id="UP000256345">
    <property type="component" value="Unassembled WGS sequence"/>
</dbReference>
<accession>A0AAC8TEF5</accession>
<sequence>MARMESLWIELILPRTPWDWKGALLDVFERHPAFAPTHWGQSARVREPYQREELERFCDEEGEQEDPSLPTLRRTQRPLYTASWSLGDGPGWLEVQAGMMLEPEEAAPYFDFANQLASVLPLEFGLVDIAFEGAPRALAMNPSGRQHVDAYVECGPTTLFTRTYFGPRLIKLMGGLPVLEGSGGVVQRLGNGVVALDLVASPWQSDAKALKQHQQQVLGKLWPTDIFMRRDQLFSEPGPRWVPPPAP</sequence>